<organism evidence="1">
    <name type="scientific">Pedococcus sp. KACC 23699</name>
    <dbReference type="NCBI Taxonomy" id="3149228"/>
    <lineage>
        <taxon>Bacteria</taxon>
        <taxon>Bacillati</taxon>
        <taxon>Actinomycetota</taxon>
        <taxon>Actinomycetes</taxon>
        <taxon>Micrococcales</taxon>
        <taxon>Intrasporangiaceae</taxon>
        <taxon>Pedococcus</taxon>
    </lineage>
</organism>
<dbReference type="RefSeq" id="WP_406830955.1">
    <property type="nucleotide sequence ID" value="NZ_CP157483.1"/>
</dbReference>
<evidence type="ECO:0000313" key="1">
    <source>
        <dbReference type="EMBL" id="XBO43517.1"/>
    </source>
</evidence>
<dbReference type="EMBL" id="CP157483">
    <property type="protein sequence ID" value="XBO43517.1"/>
    <property type="molecule type" value="Genomic_DNA"/>
</dbReference>
<proteinExistence type="predicted"/>
<accession>A0AAU7JSZ8</accession>
<name>A0AAU7JSZ8_9MICO</name>
<protein>
    <recommendedName>
        <fullName evidence="2">Insertion element protein</fullName>
    </recommendedName>
</protein>
<sequence length="74" mass="8245">MSESPRAAVIYYCPFCAEEDLRPVEEPRGAWRCNACARVFTVQMATIDTTRIPGRLREEAELQVNGQQPQGGSS</sequence>
<dbReference type="AlphaFoldDB" id="A0AAU7JSZ8"/>
<reference evidence="1" key="1">
    <citation type="submission" date="2024-05" db="EMBL/GenBank/DDBJ databases">
        <authorList>
            <person name="Kim S."/>
            <person name="Heo J."/>
            <person name="Choi H."/>
            <person name="Choi Y."/>
            <person name="Kwon S.-W."/>
            <person name="Kim Y."/>
        </authorList>
    </citation>
    <scope>NUCLEOTIDE SEQUENCE</scope>
    <source>
        <strain evidence="1">KACC 23699</strain>
    </source>
</reference>
<gene>
    <name evidence="1" type="ORF">ABEG17_18440</name>
</gene>
<evidence type="ECO:0008006" key="2">
    <source>
        <dbReference type="Google" id="ProtNLM"/>
    </source>
</evidence>